<keyword evidence="3" id="KW-1003">Cell membrane</keyword>
<gene>
    <name evidence="8" type="ORF">CQ12_28595</name>
</gene>
<reference evidence="8 9" key="1">
    <citation type="submission" date="2014-03" db="EMBL/GenBank/DDBJ databases">
        <title>Bradyrhizobium valentinum sp. nov., isolated from effective nodules of Lupinus mariae-josephae, a lupine endemic of basic-lime soils in Eastern Spain.</title>
        <authorList>
            <person name="Duran D."/>
            <person name="Rey L."/>
            <person name="Navarro A."/>
            <person name="Busquets A."/>
            <person name="Imperial J."/>
            <person name="Ruiz-Argueso T."/>
        </authorList>
    </citation>
    <scope>NUCLEOTIDE SEQUENCE [LARGE SCALE GENOMIC DNA]</scope>
    <source>
        <strain evidence="8 9">PAC68</strain>
    </source>
</reference>
<evidence type="ECO:0000313" key="8">
    <source>
        <dbReference type="EMBL" id="KRR14829.1"/>
    </source>
</evidence>
<feature type="transmembrane region" description="Helical" evidence="7">
    <location>
        <begin position="32"/>
        <end position="50"/>
    </location>
</feature>
<comment type="similarity">
    <text evidence="2">Belongs to the polysaccharide synthase family.</text>
</comment>
<evidence type="ECO:0000256" key="3">
    <source>
        <dbReference type="ARBA" id="ARBA00022475"/>
    </source>
</evidence>
<feature type="transmembrane region" description="Helical" evidence="7">
    <location>
        <begin position="367"/>
        <end position="388"/>
    </location>
</feature>
<keyword evidence="9" id="KW-1185">Reference proteome</keyword>
<keyword evidence="6 7" id="KW-0472">Membrane</keyword>
<dbReference type="PANTHER" id="PTHR30250">
    <property type="entry name" value="PST FAMILY PREDICTED COLANIC ACID TRANSPORTER"/>
    <property type="match status" value="1"/>
</dbReference>
<proteinExistence type="inferred from homology"/>
<keyword evidence="5 7" id="KW-1133">Transmembrane helix</keyword>
<accession>A0A0R3MAH1</accession>
<dbReference type="GO" id="GO:0005886">
    <property type="term" value="C:plasma membrane"/>
    <property type="evidence" value="ECO:0007669"/>
    <property type="project" value="UniProtKB-SubCell"/>
</dbReference>
<dbReference type="EMBL" id="LLXZ01000010">
    <property type="protein sequence ID" value="KRR14829.1"/>
    <property type="molecule type" value="Genomic_DNA"/>
</dbReference>
<feature type="transmembrane region" description="Helical" evidence="7">
    <location>
        <begin position="344"/>
        <end position="361"/>
    </location>
</feature>
<dbReference type="STRING" id="280332.CQ12_28595"/>
<evidence type="ECO:0000256" key="5">
    <source>
        <dbReference type="ARBA" id="ARBA00022989"/>
    </source>
</evidence>
<evidence type="ECO:0000256" key="2">
    <source>
        <dbReference type="ARBA" id="ARBA00007430"/>
    </source>
</evidence>
<evidence type="ECO:0000256" key="4">
    <source>
        <dbReference type="ARBA" id="ARBA00022692"/>
    </source>
</evidence>
<keyword evidence="4 7" id="KW-0812">Transmembrane</keyword>
<feature type="transmembrane region" description="Helical" evidence="7">
    <location>
        <begin position="400"/>
        <end position="422"/>
    </location>
</feature>
<sequence>MAFTALGQGLKLLVHMAAIVLLSRLLGPSNFGVFAMISPVLALAAILRDGGINGAMLQRSSITHQELSTLFWLHASWGCAVAAILGLSAPLIAHFYDEPRLIPLIIASTAIVVTGSLSLQHMALLNRELRFRALAFIDAGSLALGFAVGTVIALLTRSYWALLGASYTTTVTIVIASWILCRWRPGWPNRSSKIADILRVGGNITLSGLFDFLIRSVDNVLIGRARGPFELGLYDRSYRIVLFPLIFVTAPMDRLVLPSLVRMRLDHDRYRKIYRLALQAPLLAILPAMVTIMAIPEPICLLLLGSEWIEAAPLLAWLSLAGALQLVTSSISSLLISQERARELTVLNALSFVLACVAYAIGLPFGAWGVAACYAVSEVVRSPLAIYWATRTGSVRARDVGEVVLPFCVAAICTIAAISLIGQRLPSAPWLLIALSVSTAYAITLAILVCTHLGRECLHEALNVTRLLGLSLWSPDGSGWLRRRQVSR</sequence>
<feature type="transmembrane region" description="Helical" evidence="7">
    <location>
        <begin position="71"/>
        <end position="95"/>
    </location>
</feature>
<evidence type="ECO:0000256" key="1">
    <source>
        <dbReference type="ARBA" id="ARBA00004651"/>
    </source>
</evidence>
<protein>
    <recommendedName>
        <fullName evidence="10">Polysaccharide biosynthesis protein C-terminal domain-containing protein</fullName>
    </recommendedName>
</protein>
<evidence type="ECO:0000256" key="7">
    <source>
        <dbReference type="SAM" id="Phobius"/>
    </source>
</evidence>
<evidence type="ECO:0000256" key="6">
    <source>
        <dbReference type="ARBA" id="ARBA00023136"/>
    </source>
</evidence>
<evidence type="ECO:0008006" key="10">
    <source>
        <dbReference type="Google" id="ProtNLM"/>
    </source>
</evidence>
<dbReference type="Proteomes" id="UP000050863">
    <property type="component" value="Unassembled WGS sequence"/>
</dbReference>
<evidence type="ECO:0000313" key="9">
    <source>
        <dbReference type="Proteomes" id="UP000050863"/>
    </source>
</evidence>
<dbReference type="AlphaFoldDB" id="A0A0R3MAH1"/>
<dbReference type="CDD" id="cd13127">
    <property type="entry name" value="MATE_tuaB_like"/>
    <property type="match status" value="1"/>
</dbReference>
<dbReference type="InterPro" id="IPR050833">
    <property type="entry name" value="Poly_Biosynth_Transport"/>
</dbReference>
<feature type="transmembrane region" description="Helical" evidence="7">
    <location>
        <begin position="276"/>
        <end position="295"/>
    </location>
</feature>
<feature type="transmembrane region" description="Helical" evidence="7">
    <location>
        <begin position="159"/>
        <end position="180"/>
    </location>
</feature>
<name>A0A0R3MAH1_9BRAD</name>
<feature type="transmembrane region" description="Helical" evidence="7">
    <location>
        <begin position="101"/>
        <end position="119"/>
    </location>
</feature>
<feature type="transmembrane region" description="Helical" evidence="7">
    <location>
        <begin position="428"/>
        <end position="450"/>
    </location>
</feature>
<dbReference type="PANTHER" id="PTHR30250:SF10">
    <property type="entry name" value="LIPOPOLYSACCHARIDE BIOSYNTHESIS PROTEIN WZXC"/>
    <property type="match status" value="1"/>
</dbReference>
<comment type="subcellular location">
    <subcellularLocation>
        <location evidence="1">Cell membrane</location>
        <topology evidence="1">Multi-pass membrane protein</topology>
    </subcellularLocation>
</comment>
<feature type="transmembrane region" description="Helical" evidence="7">
    <location>
        <begin position="315"/>
        <end position="337"/>
    </location>
</feature>
<organism evidence="8 9">
    <name type="scientific">Bradyrhizobium jicamae</name>
    <dbReference type="NCBI Taxonomy" id="280332"/>
    <lineage>
        <taxon>Bacteria</taxon>
        <taxon>Pseudomonadati</taxon>
        <taxon>Pseudomonadota</taxon>
        <taxon>Alphaproteobacteria</taxon>
        <taxon>Hyphomicrobiales</taxon>
        <taxon>Nitrobacteraceae</taxon>
        <taxon>Bradyrhizobium</taxon>
    </lineage>
</organism>
<comment type="caution">
    <text evidence="8">The sequence shown here is derived from an EMBL/GenBank/DDBJ whole genome shotgun (WGS) entry which is preliminary data.</text>
</comment>
<dbReference type="Pfam" id="PF13440">
    <property type="entry name" value="Polysacc_synt_3"/>
    <property type="match status" value="1"/>
</dbReference>
<feature type="transmembrane region" description="Helical" evidence="7">
    <location>
        <begin position="131"/>
        <end position="153"/>
    </location>
</feature>